<evidence type="ECO:0000256" key="4">
    <source>
        <dbReference type="ARBA" id="ARBA00023157"/>
    </source>
</evidence>
<dbReference type="PANTHER" id="PTHR33630">
    <property type="entry name" value="CUTINASE RV1984C-RELATED-RELATED"/>
    <property type="match status" value="1"/>
</dbReference>
<comment type="similarity">
    <text evidence="1">Belongs to the cutinase family.</text>
</comment>
<dbReference type="GO" id="GO:0052689">
    <property type="term" value="F:carboxylic ester hydrolase activity"/>
    <property type="evidence" value="ECO:0007669"/>
    <property type="project" value="UniProtKB-KW"/>
</dbReference>
<evidence type="ECO:0000256" key="6">
    <source>
        <dbReference type="SAM" id="SignalP"/>
    </source>
</evidence>
<keyword evidence="4" id="KW-1015">Disulfide bond</keyword>
<comment type="caution">
    <text evidence="7">The sequence shown here is derived from an EMBL/GenBank/DDBJ whole genome shotgun (WGS) entry which is preliminary data.</text>
</comment>
<keyword evidence="2" id="KW-0719">Serine esterase</keyword>
<dbReference type="InterPro" id="IPR000675">
    <property type="entry name" value="Cutinase/axe"/>
</dbReference>
<evidence type="ECO:0000256" key="3">
    <source>
        <dbReference type="ARBA" id="ARBA00022801"/>
    </source>
</evidence>
<gene>
    <name evidence="7" type="ORF">GV791_07455</name>
</gene>
<feature type="region of interest" description="Disordered" evidence="5">
    <location>
        <begin position="178"/>
        <end position="199"/>
    </location>
</feature>
<evidence type="ECO:0000256" key="1">
    <source>
        <dbReference type="ARBA" id="ARBA00007534"/>
    </source>
</evidence>
<name>A0A6P1CMI9_9NOCA</name>
<organism evidence="7 8">
    <name type="scientific">Nocardia cyriacigeorgica</name>
    <dbReference type="NCBI Taxonomy" id="135487"/>
    <lineage>
        <taxon>Bacteria</taxon>
        <taxon>Bacillati</taxon>
        <taxon>Actinomycetota</taxon>
        <taxon>Actinomycetes</taxon>
        <taxon>Mycobacteriales</taxon>
        <taxon>Nocardiaceae</taxon>
        <taxon>Nocardia</taxon>
    </lineage>
</organism>
<feature type="chain" id="PRO_5026971300" evidence="6">
    <location>
        <begin position="32"/>
        <end position="416"/>
    </location>
</feature>
<dbReference type="AlphaFoldDB" id="A0A6P1CMI9"/>
<evidence type="ECO:0000313" key="7">
    <source>
        <dbReference type="EMBL" id="NEW32396.1"/>
    </source>
</evidence>
<dbReference type="EMBL" id="JAAGVB010000008">
    <property type="protein sequence ID" value="NEW32396.1"/>
    <property type="molecule type" value="Genomic_DNA"/>
</dbReference>
<dbReference type="SUPFAM" id="SSF53474">
    <property type="entry name" value="alpha/beta-Hydrolases"/>
    <property type="match status" value="1"/>
</dbReference>
<evidence type="ECO:0000256" key="2">
    <source>
        <dbReference type="ARBA" id="ARBA00022487"/>
    </source>
</evidence>
<sequence>MTGLRLLTAATVAAATVAAVLGPTSAGPASAQPEVAGQGCPALWVLGVQGTSESSPSASTTADSGMLGHLLGPVAAADPSLIARSYISYPASFGGAPGTGGGTDPYAASASTGLNTLLAESEHVAAICPGTSQAIVGYSQGAQVASGFAQMVGAGEGPVAPQRVAAVILYSDPERAPGSPVIAGRPGQTIPDSPPGTSGAAVSRVSLSSAVASGGGIATTSGADYGELTGRVADICVEGDLSCAAPDRAALLRVAAQIAAQADLRDPIAAVGSIQSLLSGALGDAWTTMVLNDFHVGPGTVAYVPAASLAERLTEAANSRIPAPGPDETAAATARWAEITATVAANPLATLPPLAAGLSEAWGQLVSDNADLANPAVLLRYTDIPARHTGYAASGHIASGAAWLTAAAHDLAGGNQ</sequence>
<dbReference type="SMART" id="SM01110">
    <property type="entry name" value="Cutinase"/>
    <property type="match status" value="1"/>
</dbReference>
<keyword evidence="6" id="KW-0732">Signal</keyword>
<proteinExistence type="inferred from homology"/>
<dbReference type="Pfam" id="PF01083">
    <property type="entry name" value="Cutinase"/>
    <property type="match status" value="1"/>
</dbReference>
<feature type="signal peptide" evidence="6">
    <location>
        <begin position="1"/>
        <end position="31"/>
    </location>
</feature>
<protein>
    <submittedName>
        <fullName evidence="7">Cutinase family protein</fullName>
    </submittedName>
</protein>
<keyword evidence="3" id="KW-0378">Hydrolase</keyword>
<dbReference type="Gene3D" id="3.40.50.1820">
    <property type="entry name" value="alpha/beta hydrolase"/>
    <property type="match status" value="1"/>
</dbReference>
<dbReference type="Proteomes" id="UP000471166">
    <property type="component" value="Unassembled WGS sequence"/>
</dbReference>
<dbReference type="PANTHER" id="PTHR33630:SF9">
    <property type="entry name" value="CUTINASE 4"/>
    <property type="match status" value="1"/>
</dbReference>
<reference evidence="7 8" key="1">
    <citation type="submission" date="2020-01" db="EMBL/GenBank/DDBJ databases">
        <title>Genetics and antimicrobial susceptibilities of Nocardia species isolated from the soil; a comparison with species isolated from humans.</title>
        <authorList>
            <person name="Carrasco G."/>
            <person name="Monzon S."/>
            <person name="Sansegundo M."/>
            <person name="Garcia E."/>
            <person name="Garrido N."/>
            <person name="Medina M.J."/>
            <person name="Villalon P."/>
            <person name="Ramirez-Arocha A.C."/>
            <person name="Jimenez P."/>
            <person name="Cuesta I."/>
            <person name="Valdezate S."/>
        </authorList>
    </citation>
    <scope>NUCLEOTIDE SEQUENCE [LARGE SCALE GENOMIC DNA]</scope>
    <source>
        <strain evidence="7 8">CNM20110626</strain>
    </source>
</reference>
<accession>A0A6P1CMI9</accession>
<evidence type="ECO:0000313" key="8">
    <source>
        <dbReference type="Proteomes" id="UP000471166"/>
    </source>
</evidence>
<dbReference type="RefSeq" id="WP_054815567.1">
    <property type="nucleotide sequence ID" value="NZ_JAAGVB010000008.1"/>
</dbReference>
<evidence type="ECO:0000256" key="5">
    <source>
        <dbReference type="SAM" id="MobiDB-lite"/>
    </source>
</evidence>
<dbReference type="InterPro" id="IPR029058">
    <property type="entry name" value="AB_hydrolase_fold"/>
</dbReference>